<dbReference type="EMBL" id="CAJVPM010008119">
    <property type="protein sequence ID" value="CAG8552074.1"/>
    <property type="molecule type" value="Genomic_DNA"/>
</dbReference>
<dbReference type="Proteomes" id="UP000789860">
    <property type="component" value="Unassembled WGS sequence"/>
</dbReference>
<proteinExistence type="predicted"/>
<accession>A0ACA9LUL9</accession>
<organism evidence="1 2">
    <name type="scientific">Scutellospora calospora</name>
    <dbReference type="NCBI Taxonomy" id="85575"/>
    <lineage>
        <taxon>Eukaryota</taxon>
        <taxon>Fungi</taxon>
        <taxon>Fungi incertae sedis</taxon>
        <taxon>Mucoromycota</taxon>
        <taxon>Glomeromycotina</taxon>
        <taxon>Glomeromycetes</taxon>
        <taxon>Diversisporales</taxon>
        <taxon>Gigasporaceae</taxon>
        <taxon>Scutellospora</taxon>
    </lineage>
</organism>
<sequence length="95" mass="11650">MFYYSDFFGKSFDIIEERYQQKKLFSTFCEVSNDFTEENIYIDSKTPLPMIFGVKKDNIKENNIEERWGESEEEWEDEEENLSDYYGEGYRDHYE</sequence>
<name>A0ACA9LUL9_9GLOM</name>
<keyword evidence="2" id="KW-1185">Reference proteome</keyword>
<evidence type="ECO:0000313" key="2">
    <source>
        <dbReference type="Proteomes" id="UP000789860"/>
    </source>
</evidence>
<reference evidence="1" key="1">
    <citation type="submission" date="2021-06" db="EMBL/GenBank/DDBJ databases">
        <authorList>
            <person name="Kallberg Y."/>
            <person name="Tangrot J."/>
            <person name="Rosling A."/>
        </authorList>
    </citation>
    <scope>NUCLEOTIDE SEQUENCE</scope>
    <source>
        <strain evidence="1">AU212A</strain>
    </source>
</reference>
<gene>
    <name evidence="1" type="ORF">SCALOS_LOCUS5218</name>
</gene>
<comment type="caution">
    <text evidence="1">The sequence shown here is derived from an EMBL/GenBank/DDBJ whole genome shotgun (WGS) entry which is preliminary data.</text>
</comment>
<feature type="non-terminal residue" evidence="1">
    <location>
        <position position="1"/>
    </location>
</feature>
<evidence type="ECO:0000313" key="1">
    <source>
        <dbReference type="EMBL" id="CAG8552074.1"/>
    </source>
</evidence>
<protein>
    <submittedName>
        <fullName evidence="1">11490_t:CDS:1</fullName>
    </submittedName>
</protein>